<evidence type="ECO:0000256" key="2">
    <source>
        <dbReference type="ARBA" id="ARBA00022801"/>
    </source>
</evidence>
<accession>A0A5R9J1B2</accession>
<dbReference type="GO" id="GO:0047617">
    <property type="term" value="F:fatty acyl-CoA hydrolase activity"/>
    <property type="evidence" value="ECO:0007669"/>
    <property type="project" value="TreeGrafter"/>
</dbReference>
<dbReference type="PANTHER" id="PTHR31793:SF27">
    <property type="entry name" value="NOVEL THIOESTERASE SUPERFAMILY DOMAIN AND SAPOSIN A-TYPE DOMAIN CONTAINING PROTEIN (0610012H03RIK)"/>
    <property type="match status" value="1"/>
</dbReference>
<dbReference type="InterPro" id="IPR029069">
    <property type="entry name" value="HotDog_dom_sf"/>
</dbReference>
<dbReference type="RefSeq" id="WP_138327369.1">
    <property type="nucleotide sequence ID" value="NZ_VCDI01000007.1"/>
</dbReference>
<evidence type="ECO:0000313" key="3">
    <source>
        <dbReference type="EMBL" id="TLU71332.1"/>
    </source>
</evidence>
<organism evidence="3 4">
    <name type="scientific">Lichenicoccus roseus</name>
    <dbReference type="NCBI Taxonomy" id="2683649"/>
    <lineage>
        <taxon>Bacteria</taxon>
        <taxon>Pseudomonadati</taxon>
        <taxon>Pseudomonadota</taxon>
        <taxon>Alphaproteobacteria</taxon>
        <taxon>Acetobacterales</taxon>
        <taxon>Acetobacteraceae</taxon>
        <taxon>Lichenicoccus</taxon>
    </lineage>
</organism>
<dbReference type="CDD" id="cd00586">
    <property type="entry name" value="4HBT"/>
    <property type="match status" value="1"/>
</dbReference>
<comment type="similarity">
    <text evidence="1">Belongs to the 4-hydroxybenzoyl-CoA thioesterase family.</text>
</comment>
<name>A0A5R9J1B2_9PROT</name>
<dbReference type="SUPFAM" id="SSF54637">
    <property type="entry name" value="Thioesterase/thiol ester dehydrase-isomerase"/>
    <property type="match status" value="1"/>
</dbReference>
<proteinExistence type="inferred from homology"/>
<dbReference type="OrthoDB" id="9799036at2"/>
<gene>
    <name evidence="3" type="ORF">FE263_17710</name>
</gene>
<dbReference type="Proteomes" id="UP000305654">
    <property type="component" value="Unassembled WGS sequence"/>
</dbReference>
<dbReference type="AlphaFoldDB" id="A0A5R9J1B2"/>
<protein>
    <submittedName>
        <fullName evidence="3">Acyl-CoA thioesterase</fullName>
    </submittedName>
</protein>
<dbReference type="Pfam" id="PF13279">
    <property type="entry name" value="4HBT_2"/>
    <property type="match status" value="1"/>
</dbReference>
<keyword evidence="4" id="KW-1185">Reference proteome</keyword>
<evidence type="ECO:0000256" key="1">
    <source>
        <dbReference type="ARBA" id="ARBA00005953"/>
    </source>
</evidence>
<dbReference type="PANTHER" id="PTHR31793">
    <property type="entry name" value="4-HYDROXYBENZOYL-COA THIOESTERASE FAMILY MEMBER"/>
    <property type="match status" value="1"/>
</dbReference>
<reference evidence="3 4" key="1">
    <citation type="submission" date="2019-05" db="EMBL/GenBank/DDBJ databases">
        <authorList>
            <person name="Pankratov T."/>
            <person name="Grouzdev D."/>
        </authorList>
    </citation>
    <scope>NUCLEOTIDE SEQUENCE [LARGE SCALE GENOMIC DNA]</scope>
    <source>
        <strain evidence="3 4">KEBCLARHB70R</strain>
    </source>
</reference>
<keyword evidence="2" id="KW-0378">Hydrolase</keyword>
<sequence length="156" mass="17375">MSRPGFRPRTAYRRWHPIVTRWNDNDAYGHVNNAVYYIWYDSAVNAVLIETGLLDIANGDTRTFAVASECRYAFPLAYPEPVAIGLSLQAIGRSSLTWQLGAFRDGVAEAAAEGSFVQVCVDRATQRPVAVPQGWRERLDAFLSELPAEPENAAWT</sequence>
<dbReference type="Gene3D" id="3.10.129.10">
    <property type="entry name" value="Hotdog Thioesterase"/>
    <property type="match status" value="1"/>
</dbReference>
<evidence type="ECO:0000313" key="4">
    <source>
        <dbReference type="Proteomes" id="UP000305654"/>
    </source>
</evidence>
<dbReference type="InterPro" id="IPR050563">
    <property type="entry name" value="4-hydroxybenzoyl-CoA_TE"/>
</dbReference>
<dbReference type="EMBL" id="VCDI01000007">
    <property type="protein sequence ID" value="TLU71332.1"/>
    <property type="molecule type" value="Genomic_DNA"/>
</dbReference>
<comment type="caution">
    <text evidence="3">The sequence shown here is derived from an EMBL/GenBank/DDBJ whole genome shotgun (WGS) entry which is preliminary data.</text>
</comment>